<accession>A0ABP3X4Q2</accession>
<protein>
    <submittedName>
        <fullName evidence="1">Uncharacterized protein</fullName>
    </submittedName>
</protein>
<dbReference type="EMBL" id="BAAAFD010000049">
    <property type="protein sequence ID" value="GAA0860568.1"/>
    <property type="molecule type" value="Genomic_DNA"/>
</dbReference>
<dbReference type="Proteomes" id="UP001500359">
    <property type="component" value="Unassembled WGS sequence"/>
</dbReference>
<dbReference type="RefSeq" id="WP_343862803.1">
    <property type="nucleotide sequence ID" value="NZ_BAAAFD010000049.1"/>
</dbReference>
<name>A0ABP3X4Q2_9ALTE</name>
<keyword evidence="2" id="KW-1185">Reference proteome</keyword>
<organism evidence="1 2">
    <name type="scientific">Aliiglaciecola litoralis</name>
    <dbReference type="NCBI Taxonomy" id="582857"/>
    <lineage>
        <taxon>Bacteria</taxon>
        <taxon>Pseudomonadati</taxon>
        <taxon>Pseudomonadota</taxon>
        <taxon>Gammaproteobacteria</taxon>
        <taxon>Alteromonadales</taxon>
        <taxon>Alteromonadaceae</taxon>
        <taxon>Aliiglaciecola</taxon>
    </lineage>
</organism>
<comment type="caution">
    <text evidence="1">The sequence shown here is derived from an EMBL/GenBank/DDBJ whole genome shotgun (WGS) entry which is preliminary data.</text>
</comment>
<proteinExistence type="predicted"/>
<gene>
    <name evidence="1" type="ORF">GCM10009114_37570</name>
</gene>
<evidence type="ECO:0000313" key="1">
    <source>
        <dbReference type="EMBL" id="GAA0860568.1"/>
    </source>
</evidence>
<sequence length="112" mass="12853">MIDFIRKLFTKKEPQRLSCEAGAVLIDDDLLFSWTDVVSIEAYKIDEITTDLICLDFHLASGNTVTIHEELVGFNDFLESMQDSIKLSKTDWMSEVVQPPFKESRTKIYACL</sequence>
<reference evidence="2" key="1">
    <citation type="journal article" date="2019" name="Int. J. Syst. Evol. Microbiol.">
        <title>The Global Catalogue of Microorganisms (GCM) 10K type strain sequencing project: providing services to taxonomists for standard genome sequencing and annotation.</title>
        <authorList>
            <consortium name="The Broad Institute Genomics Platform"/>
            <consortium name="The Broad Institute Genome Sequencing Center for Infectious Disease"/>
            <person name="Wu L."/>
            <person name="Ma J."/>
        </authorList>
    </citation>
    <scope>NUCLEOTIDE SEQUENCE [LARGE SCALE GENOMIC DNA]</scope>
    <source>
        <strain evidence="2">JCM 15896</strain>
    </source>
</reference>
<evidence type="ECO:0000313" key="2">
    <source>
        <dbReference type="Proteomes" id="UP001500359"/>
    </source>
</evidence>